<organism evidence="8">
    <name type="scientific">marine metagenome</name>
    <dbReference type="NCBI Taxonomy" id="408172"/>
    <lineage>
        <taxon>unclassified sequences</taxon>
        <taxon>metagenomes</taxon>
        <taxon>ecological metagenomes</taxon>
    </lineage>
</organism>
<dbReference type="GO" id="GO:0016491">
    <property type="term" value="F:oxidoreductase activity"/>
    <property type="evidence" value="ECO:0007669"/>
    <property type="project" value="UniProtKB-KW"/>
</dbReference>
<protein>
    <recommendedName>
        <fullName evidence="7">4Fe-4S ferredoxin-type domain-containing protein</fullName>
    </recommendedName>
</protein>
<evidence type="ECO:0000256" key="6">
    <source>
        <dbReference type="SAM" id="Phobius"/>
    </source>
</evidence>
<dbReference type="GO" id="GO:0051539">
    <property type="term" value="F:4 iron, 4 sulfur cluster binding"/>
    <property type="evidence" value="ECO:0007669"/>
    <property type="project" value="UniProtKB-KW"/>
</dbReference>
<keyword evidence="4" id="KW-0408">Iron</keyword>
<dbReference type="InterPro" id="IPR017896">
    <property type="entry name" value="4Fe4S_Fe-S-bd"/>
</dbReference>
<dbReference type="InterPro" id="IPR051460">
    <property type="entry name" value="HdrC_iron-sulfur_subunit"/>
</dbReference>
<dbReference type="AlphaFoldDB" id="A0A381NL42"/>
<sequence>MTGRVAVSTDLNFVEGLMLHGAADLKKCYQCSTCTVACPLTPDDQPFPRKEMLWAQWGMQEKLVRDMDLWLCHNCNDCTDQCPRGAKPGEVMSALRNKTIEHYSYPQAISKAAKTGVGNIVLFLIPMILVALAIVLKNMGNDFAFLTAKPVVYANMLPVTFVDLIFLPAGLFALFNAYMGISKFIGGLKKQYPPTEEGETFVASVKGTIQDVLSHIEFKKCLSNKSRNIWHRLMMYGFLGLFLTTNAVMILHYMKEFGFDVQGTPLPFFHPVKILGNVSAVAAFIGIYFIVRDRVKNSAESVLSLFDWMFIGNMFFTVVTGILCQVFRVSDQAALAFSTYYIHLVMVFYLIAYAPQTKFGHIFFRPAAMIYSRYSGRNKNIFRNL</sequence>
<dbReference type="EMBL" id="UINC01000377">
    <property type="protein sequence ID" value="SUZ54253.1"/>
    <property type="molecule type" value="Genomic_DNA"/>
</dbReference>
<dbReference type="GO" id="GO:0005886">
    <property type="term" value="C:plasma membrane"/>
    <property type="evidence" value="ECO:0007669"/>
    <property type="project" value="TreeGrafter"/>
</dbReference>
<evidence type="ECO:0000256" key="4">
    <source>
        <dbReference type="ARBA" id="ARBA00023004"/>
    </source>
</evidence>
<dbReference type="InterPro" id="IPR017900">
    <property type="entry name" value="4Fe4S_Fe_S_CS"/>
</dbReference>
<evidence type="ECO:0000259" key="7">
    <source>
        <dbReference type="PROSITE" id="PS51379"/>
    </source>
</evidence>
<feature type="domain" description="4Fe-4S ferredoxin-type" evidence="7">
    <location>
        <begin position="61"/>
        <end position="86"/>
    </location>
</feature>
<keyword evidence="3" id="KW-0560">Oxidoreductase</keyword>
<dbReference type="SUPFAM" id="SSF46548">
    <property type="entry name" value="alpha-helical ferredoxin"/>
    <property type="match status" value="1"/>
</dbReference>
<keyword evidence="1" id="KW-0004">4Fe-4S</keyword>
<feature type="transmembrane region" description="Helical" evidence="6">
    <location>
        <begin position="274"/>
        <end position="291"/>
    </location>
</feature>
<dbReference type="NCBIfam" id="NF038018">
    <property type="entry name" value="qmoC"/>
    <property type="match status" value="1"/>
</dbReference>
<feature type="transmembrane region" description="Helical" evidence="6">
    <location>
        <begin position="303"/>
        <end position="328"/>
    </location>
</feature>
<evidence type="ECO:0000256" key="3">
    <source>
        <dbReference type="ARBA" id="ARBA00023002"/>
    </source>
</evidence>
<feature type="transmembrane region" description="Helical" evidence="6">
    <location>
        <begin position="233"/>
        <end position="254"/>
    </location>
</feature>
<dbReference type="SUPFAM" id="SSF103501">
    <property type="entry name" value="Respiratory nitrate reductase 1 gamma chain"/>
    <property type="match status" value="1"/>
</dbReference>
<dbReference type="PROSITE" id="PS00198">
    <property type="entry name" value="4FE4S_FER_1"/>
    <property type="match status" value="1"/>
</dbReference>
<feature type="transmembrane region" description="Helical" evidence="6">
    <location>
        <begin position="156"/>
        <end position="181"/>
    </location>
</feature>
<name>A0A381NL42_9ZZZZ</name>
<feature type="transmembrane region" description="Helical" evidence="6">
    <location>
        <begin position="334"/>
        <end position="355"/>
    </location>
</feature>
<dbReference type="Gene3D" id="1.10.1060.10">
    <property type="entry name" value="Alpha-helical ferredoxin"/>
    <property type="match status" value="1"/>
</dbReference>
<dbReference type="InterPro" id="IPR036197">
    <property type="entry name" value="NarG-like_sf"/>
</dbReference>
<evidence type="ECO:0000313" key="8">
    <source>
        <dbReference type="EMBL" id="SUZ54253.1"/>
    </source>
</evidence>
<dbReference type="PROSITE" id="PS51379">
    <property type="entry name" value="4FE4S_FER_2"/>
    <property type="match status" value="1"/>
</dbReference>
<dbReference type="Gene3D" id="1.20.950.20">
    <property type="entry name" value="Transmembrane di-heme cytochromes, Chain C"/>
    <property type="match status" value="1"/>
</dbReference>
<dbReference type="GO" id="GO:0046872">
    <property type="term" value="F:metal ion binding"/>
    <property type="evidence" value="ECO:0007669"/>
    <property type="project" value="UniProtKB-KW"/>
</dbReference>
<keyword evidence="6" id="KW-1133">Transmembrane helix</keyword>
<feature type="transmembrane region" description="Helical" evidence="6">
    <location>
        <begin position="117"/>
        <end position="136"/>
    </location>
</feature>
<gene>
    <name evidence="8" type="ORF">METZ01_LOCUS7107</name>
</gene>
<dbReference type="PANTHER" id="PTHR43255:SF1">
    <property type="entry name" value="IRON-SULFUR-BINDING OXIDOREDUCTASE FADF-RELATED"/>
    <property type="match status" value="1"/>
</dbReference>
<evidence type="ECO:0000256" key="1">
    <source>
        <dbReference type="ARBA" id="ARBA00022485"/>
    </source>
</evidence>
<keyword evidence="2" id="KW-0479">Metal-binding</keyword>
<evidence type="ECO:0000256" key="2">
    <source>
        <dbReference type="ARBA" id="ARBA00022723"/>
    </source>
</evidence>
<accession>A0A381NL42</accession>
<evidence type="ECO:0000256" key="5">
    <source>
        <dbReference type="ARBA" id="ARBA00023014"/>
    </source>
</evidence>
<reference evidence="8" key="1">
    <citation type="submission" date="2018-05" db="EMBL/GenBank/DDBJ databases">
        <authorList>
            <person name="Lanie J.A."/>
            <person name="Ng W.-L."/>
            <person name="Kazmierczak K.M."/>
            <person name="Andrzejewski T.M."/>
            <person name="Davidsen T.M."/>
            <person name="Wayne K.J."/>
            <person name="Tettelin H."/>
            <person name="Glass J.I."/>
            <person name="Rusch D."/>
            <person name="Podicherti R."/>
            <person name="Tsui H.-C.T."/>
            <person name="Winkler M.E."/>
        </authorList>
    </citation>
    <scope>NUCLEOTIDE SEQUENCE</scope>
</reference>
<dbReference type="InterPro" id="IPR009051">
    <property type="entry name" value="Helical_ferredxn"/>
</dbReference>
<dbReference type="PANTHER" id="PTHR43255">
    <property type="entry name" value="IRON-SULFUR-BINDING OXIDOREDUCTASE FADF-RELATED-RELATED"/>
    <property type="match status" value="1"/>
</dbReference>
<proteinExistence type="predicted"/>
<keyword evidence="5" id="KW-0411">Iron-sulfur</keyword>
<keyword evidence="6" id="KW-0472">Membrane</keyword>
<keyword evidence="6" id="KW-0812">Transmembrane</keyword>
<dbReference type="Pfam" id="PF13183">
    <property type="entry name" value="Fer4_8"/>
    <property type="match status" value="1"/>
</dbReference>